<dbReference type="Proteomes" id="UP001519295">
    <property type="component" value="Unassembled WGS sequence"/>
</dbReference>
<feature type="domain" description="AB hydrolase-1" evidence="1">
    <location>
        <begin position="17"/>
        <end position="245"/>
    </location>
</feature>
<keyword evidence="3" id="KW-1185">Reference proteome</keyword>
<dbReference type="PANTHER" id="PTHR43194">
    <property type="entry name" value="HYDROLASE ALPHA/BETA FOLD FAMILY"/>
    <property type="match status" value="1"/>
</dbReference>
<dbReference type="EMBL" id="JAGINU010000001">
    <property type="protein sequence ID" value="MBP2371211.1"/>
    <property type="molecule type" value="Genomic_DNA"/>
</dbReference>
<proteinExistence type="predicted"/>
<dbReference type="InterPro" id="IPR000073">
    <property type="entry name" value="AB_hydrolase_1"/>
</dbReference>
<comment type="caution">
    <text evidence="2">The sequence shown here is derived from an EMBL/GenBank/DDBJ whole genome shotgun (WGS) entry which is preliminary data.</text>
</comment>
<accession>A0ABS4W4V6</accession>
<evidence type="ECO:0000313" key="3">
    <source>
        <dbReference type="Proteomes" id="UP001519295"/>
    </source>
</evidence>
<dbReference type="PRINTS" id="PR00111">
    <property type="entry name" value="ABHYDROLASE"/>
</dbReference>
<dbReference type="PANTHER" id="PTHR43194:SF5">
    <property type="entry name" value="PIMELOYL-[ACYL-CARRIER PROTEIN] METHYL ESTER ESTERASE"/>
    <property type="match status" value="1"/>
</dbReference>
<dbReference type="RefSeq" id="WP_307862729.1">
    <property type="nucleotide sequence ID" value="NZ_JAGINU010000001.1"/>
</dbReference>
<name>A0ABS4W4V6_9PSEU</name>
<sequence>MNLTEVLVMTHAAPDTIVLIHGFWVTPRSWERWVERYESQGYRVLAPAYPGFEVEVEALNEDPSPVEAVTIPAIVEHLSGIVRELGAPPILIGHSAGGAFTQILLDHGLGAAGVALNSAPTEGVPVVPLSQVKATFPVLHNPANRHRAVRYDFEHWNYAFTNTFPEDEARALYERYAVPVSGGILFESALANLIPGHQGTWVDYRNEDRAPLLFVAGSQDTIMPPKIQWSNAAHYRAPNTITEVVEFGSKPHLLPAAPGWEEIADFVLAWAVRHAVAPPPIVGSPPEPAEPVTV</sequence>
<reference evidence="2 3" key="1">
    <citation type="submission" date="2021-03" db="EMBL/GenBank/DDBJ databases">
        <title>Sequencing the genomes of 1000 actinobacteria strains.</title>
        <authorList>
            <person name="Klenk H.-P."/>
        </authorList>
    </citation>
    <scope>NUCLEOTIDE SEQUENCE [LARGE SCALE GENOMIC DNA]</scope>
    <source>
        <strain evidence="2 3">DSM 45256</strain>
    </source>
</reference>
<evidence type="ECO:0000259" key="1">
    <source>
        <dbReference type="Pfam" id="PF12697"/>
    </source>
</evidence>
<dbReference type="SUPFAM" id="SSF53474">
    <property type="entry name" value="alpha/beta-Hydrolases"/>
    <property type="match status" value="1"/>
</dbReference>
<protein>
    <submittedName>
        <fullName evidence="2">Pimeloyl-ACP methyl ester carboxylesterase</fullName>
    </submittedName>
</protein>
<gene>
    <name evidence="2" type="ORF">JOF36_006907</name>
</gene>
<organism evidence="2 3">
    <name type="scientific">Pseudonocardia parietis</name>
    <dbReference type="NCBI Taxonomy" id="570936"/>
    <lineage>
        <taxon>Bacteria</taxon>
        <taxon>Bacillati</taxon>
        <taxon>Actinomycetota</taxon>
        <taxon>Actinomycetes</taxon>
        <taxon>Pseudonocardiales</taxon>
        <taxon>Pseudonocardiaceae</taxon>
        <taxon>Pseudonocardia</taxon>
    </lineage>
</organism>
<evidence type="ECO:0000313" key="2">
    <source>
        <dbReference type="EMBL" id="MBP2371211.1"/>
    </source>
</evidence>
<dbReference type="Pfam" id="PF12697">
    <property type="entry name" value="Abhydrolase_6"/>
    <property type="match status" value="1"/>
</dbReference>
<dbReference type="InterPro" id="IPR050228">
    <property type="entry name" value="Carboxylesterase_BioH"/>
</dbReference>
<dbReference type="Gene3D" id="3.40.50.1820">
    <property type="entry name" value="alpha/beta hydrolase"/>
    <property type="match status" value="1"/>
</dbReference>
<dbReference type="InterPro" id="IPR029058">
    <property type="entry name" value="AB_hydrolase_fold"/>
</dbReference>